<dbReference type="PANTHER" id="PTHR33365">
    <property type="entry name" value="YALI0B05434P"/>
    <property type="match status" value="1"/>
</dbReference>
<dbReference type="PANTHER" id="PTHR33365:SF13">
    <property type="entry name" value="TAT PATHWAY SIGNAL SEQUENCE"/>
    <property type="match status" value="1"/>
</dbReference>
<evidence type="ECO:0000256" key="2">
    <source>
        <dbReference type="SAM" id="Phobius"/>
    </source>
</evidence>
<accession>A0A9P4TVG7</accession>
<reference evidence="3" key="1">
    <citation type="journal article" date="2020" name="Stud. Mycol.">
        <title>101 Dothideomycetes genomes: a test case for predicting lifestyles and emergence of pathogens.</title>
        <authorList>
            <person name="Haridas S."/>
            <person name="Albert R."/>
            <person name="Binder M."/>
            <person name="Bloem J."/>
            <person name="Labutti K."/>
            <person name="Salamov A."/>
            <person name="Andreopoulos B."/>
            <person name="Baker S."/>
            <person name="Barry K."/>
            <person name="Bills G."/>
            <person name="Bluhm B."/>
            <person name="Cannon C."/>
            <person name="Castanera R."/>
            <person name="Culley D."/>
            <person name="Daum C."/>
            <person name="Ezra D."/>
            <person name="Gonzalez J."/>
            <person name="Henrissat B."/>
            <person name="Kuo A."/>
            <person name="Liang C."/>
            <person name="Lipzen A."/>
            <person name="Lutzoni F."/>
            <person name="Magnuson J."/>
            <person name="Mondo S."/>
            <person name="Nolan M."/>
            <person name="Ohm R."/>
            <person name="Pangilinan J."/>
            <person name="Park H.-J."/>
            <person name="Ramirez L."/>
            <person name="Alfaro M."/>
            <person name="Sun H."/>
            <person name="Tritt A."/>
            <person name="Yoshinaga Y."/>
            <person name="Zwiers L.-H."/>
            <person name="Turgeon B."/>
            <person name="Goodwin S."/>
            <person name="Spatafora J."/>
            <person name="Crous P."/>
            <person name="Grigoriev I."/>
        </authorList>
    </citation>
    <scope>NUCLEOTIDE SEQUENCE</scope>
    <source>
        <strain evidence="3">CBS 130266</strain>
    </source>
</reference>
<dbReference type="GO" id="GO:0043386">
    <property type="term" value="P:mycotoxin biosynthetic process"/>
    <property type="evidence" value="ECO:0007669"/>
    <property type="project" value="InterPro"/>
</dbReference>
<keyword evidence="2" id="KW-0472">Membrane</keyword>
<dbReference type="EMBL" id="MU007076">
    <property type="protein sequence ID" value="KAF2424211.1"/>
    <property type="molecule type" value="Genomic_DNA"/>
</dbReference>
<keyword evidence="2" id="KW-0812">Transmembrane</keyword>
<evidence type="ECO:0000313" key="3">
    <source>
        <dbReference type="EMBL" id="KAF2424211.1"/>
    </source>
</evidence>
<evidence type="ECO:0008006" key="5">
    <source>
        <dbReference type="Google" id="ProtNLM"/>
    </source>
</evidence>
<gene>
    <name evidence="3" type="ORF">EJ08DRAFT_700807</name>
</gene>
<dbReference type="AlphaFoldDB" id="A0A9P4TVG7"/>
<protein>
    <recommendedName>
        <fullName evidence="5">Tat pathway signal sequence</fullName>
    </recommendedName>
</protein>
<keyword evidence="2" id="KW-1133">Transmembrane helix</keyword>
<comment type="similarity">
    <text evidence="1">Belongs to the ustYa family.</text>
</comment>
<sequence length="276" mass="31234">MTPHPPSPPESVHNEEEKALLSDSFKDTGQDDKTGRSFWTVLLGGLLIASLMINVIFLLLVLRSQNLNRVCSRYTEQYSSPILDAIDITYSSIPFDGNFSHRSVYAELNVHSNEVDEAWTALGADLRGVVIPEDKGERFGLSQSQVKIDIAEGGGFVANIEAMHHVHCLNVLRQTSVWNYEHYLKEKVGLFANSEPVVISHAGHCLNIIRQQLMCGADTSIFGQWWVKDIGAWVDFNTQHKCKNFDDIRTWVEQNQVPETARVRWREGDKELDEIP</sequence>
<name>A0A9P4TVG7_9PEZI</name>
<dbReference type="OrthoDB" id="3687641at2759"/>
<feature type="transmembrane region" description="Helical" evidence="2">
    <location>
        <begin position="38"/>
        <end position="62"/>
    </location>
</feature>
<evidence type="ECO:0000256" key="1">
    <source>
        <dbReference type="ARBA" id="ARBA00035112"/>
    </source>
</evidence>
<organism evidence="3 4">
    <name type="scientific">Tothia fuscella</name>
    <dbReference type="NCBI Taxonomy" id="1048955"/>
    <lineage>
        <taxon>Eukaryota</taxon>
        <taxon>Fungi</taxon>
        <taxon>Dikarya</taxon>
        <taxon>Ascomycota</taxon>
        <taxon>Pezizomycotina</taxon>
        <taxon>Dothideomycetes</taxon>
        <taxon>Pleosporomycetidae</taxon>
        <taxon>Venturiales</taxon>
        <taxon>Cylindrosympodiaceae</taxon>
        <taxon>Tothia</taxon>
    </lineage>
</organism>
<dbReference type="Proteomes" id="UP000800235">
    <property type="component" value="Unassembled WGS sequence"/>
</dbReference>
<evidence type="ECO:0000313" key="4">
    <source>
        <dbReference type="Proteomes" id="UP000800235"/>
    </source>
</evidence>
<proteinExistence type="inferred from homology"/>
<dbReference type="InterPro" id="IPR021765">
    <property type="entry name" value="UstYa-like"/>
</dbReference>
<comment type="caution">
    <text evidence="3">The sequence shown here is derived from an EMBL/GenBank/DDBJ whole genome shotgun (WGS) entry which is preliminary data.</text>
</comment>
<dbReference type="Pfam" id="PF11807">
    <property type="entry name" value="UstYa"/>
    <property type="match status" value="1"/>
</dbReference>
<keyword evidence="4" id="KW-1185">Reference proteome</keyword>